<dbReference type="AlphaFoldDB" id="A0A078FK33"/>
<reference evidence="2 3" key="1">
    <citation type="journal article" date="2014" name="Science">
        <title>Plant genetics. Early allopolyploid evolution in the post-Neolithic Brassica napus oilseed genome.</title>
        <authorList>
            <person name="Chalhoub B."/>
            <person name="Denoeud F."/>
            <person name="Liu S."/>
            <person name="Parkin I.A."/>
            <person name="Tang H."/>
            <person name="Wang X."/>
            <person name="Chiquet J."/>
            <person name="Belcram H."/>
            <person name="Tong C."/>
            <person name="Samans B."/>
            <person name="Correa M."/>
            <person name="Da Silva C."/>
            <person name="Just J."/>
            <person name="Falentin C."/>
            <person name="Koh C.S."/>
            <person name="Le Clainche I."/>
            <person name="Bernard M."/>
            <person name="Bento P."/>
            <person name="Noel B."/>
            <person name="Labadie K."/>
            <person name="Alberti A."/>
            <person name="Charles M."/>
            <person name="Arnaud D."/>
            <person name="Guo H."/>
            <person name="Daviaud C."/>
            <person name="Alamery S."/>
            <person name="Jabbari K."/>
            <person name="Zhao M."/>
            <person name="Edger P.P."/>
            <person name="Chelaifa H."/>
            <person name="Tack D."/>
            <person name="Lassalle G."/>
            <person name="Mestiri I."/>
            <person name="Schnel N."/>
            <person name="Le Paslier M.C."/>
            <person name="Fan G."/>
            <person name="Renault V."/>
            <person name="Bayer P.E."/>
            <person name="Golicz A.A."/>
            <person name="Manoli S."/>
            <person name="Lee T.H."/>
            <person name="Thi V.H."/>
            <person name="Chalabi S."/>
            <person name="Hu Q."/>
            <person name="Fan C."/>
            <person name="Tollenaere R."/>
            <person name="Lu Y."/>
            <person name="Battail C."/>
            <person name="Shen J."/>
            <person name="Sidebottom C.H."/>
            <person name="Wang X."/>
            <person name="Canaguier A."/>
            <person name="Chauveau A."/>
            <person name="Berard A."/>
            <person name="Deniot G."/>
            <person name="Guan M."/>
            <person name="Liu Z."/>
            <person name="Sun F."/>
            <person name="Lim Y.P."/>
            <person name="Lyons E."/>
            <person name="Town C.D."/>
            <person name="Bancroft I."/>
            <person name="Wang X."/>
            <person name="Meng J."/>
            <person name="Ma J."/>
            <person name="Pires J.C."/>
            <person name="King G.J."/>
            <person name="Brunel D."/>
            <person name="Delourme R."/>
            <person name="Renard M."/>
            <person name="Aury J.M."/>
            <person name="Adams K.L."/>
            <person name="Batley J."/>
            <person name="Snowdon R.J."/>
            <person name="Tost J."/>
            <person name="Edwards D."/>
            <person name="Zhou Y."/>
            <person name="Hua W."/>
            <person name="Sharpe A.G."/>
            <person name="Paterson A.H."/>
            <person name="Guan C."/>
            <person name="Wincker P."/>
        </authorList>
    </citation>
    <scope>NUCLEOTIDE SEQUENCE [LARGE SCALE GENOMIC DNA]</scope>
    <source>
        <strain evidence="3">cv. Darmor-bzh</strain>
    </source>
</reference>
<accession>A0A078FK33</accession>
<dbReference type="InterPro" id="IPR001810">
    <property type="entry name" value="F-box_dom"/>
</dbReference>
<organism evidence="2 3">
    <name type="scientific">Brassica napus</name>
    <name type="common">Rape</name>
    <dbReference type="NCBI Taxonomy" id="3708"/>
    <lineage>
        <taxon>Eukaryota</taxon>
        <taxon>Viridiplantae</taxon>
        <taxon>Streptophyta</taxon>
        <taxon>Embryophyta</taxon>
        <taxon>Tracheophyta</taxon>
        <taxon>Spermatophyta</taxon>
        <taxon>Magnoliopsida</taxon>
        <taxon>eudicotyledons</taxon>
        <taxon>Gunneridae</taxon>
        <taxon>Pentapetalae</taxon>
        <taxon>rosids</taxon>
        <taxon>malvids</taxon>
        <taxon>Brassicales</taxon>
        <taxon>Brassicaceae</taxon>
        <taxon>Brassiceae</taxon>
        <taxon>Brassica</taxon>
    </lineage>
</organism>
<keyword evidence="3" id="KW-1185">Reference proteome</keyword>
<dbReference type="SUPFAM" id="SSF52047">
    <property type="entry name" value="RNI-like"/>
    <property type="match status" value="1"/>
</dbReference>
<dbReference type="Proteomes" id="UP000028999">
    <property type="component" value="Unassembled WGS sequence"/>
</dbReference>
<evidence type="ECO:0000313" key="3">
    <source>
        <dbReference type="Proteomes" id="UP000028999"/>
    </source>
</evidence>
<gene>
    <name evidence="2" type="primary">BnaC06g14330D</name>
    <name evidence="2" type="ORF">GSBRNA2T00071320001</name>
</gene>
<dbReference type="Gene3D" id="1.20.1280.50">
    <property type="match status" value="1"/>
</dbReference>
<protein>
    <submittedName>
        <fullName evidence="2">BnaC06g14330D protein</fullName>
    </submittedName>
</protein>
<name>A0A078FK33_BRANA</name>
<dbReference type="InterPro" id="IPR055294">
    <property type="entry name" value="FBL60-like"/>
</dbReference>
<dbReference type="PaxDb" id="3708-A0A078FK33"/>
<dbReference type="EMBL" id="LK032034">
    <property type="protein sequence ID" value="CDY13324.1"/>
    <property type="molecule type" value="Genomic_DNA"/>
</dbReference>
<dbReference type="Pfam" id="PF00646">
    <property type="entry name" value="F-box"/>
    <property type="match status" value="1"/>
</dbReference>
<evidence type="ECO:0000259" key="1">
    <source>
        <dbReference type="Pfam" id="PF00646"/>
    </source>
</evidence>
<dbReference type="OMA" id="GWICNAV"/>
<proteinExistence type="predicted"/>
<dbReference type="CDD" id="cd22160">
    <property type="entry name" value="F-box_AtFBL13-like"/>
    <property type="match status" value="1"/>
</dbReference>
<dbReference type="SUPFAM" id="SSF81383">
    <property type="entry name" value="F-box domain"/>
    <property type="match status" value="1"/>
</dbReference>
<dbReference type="PANTHER" id="PTHR31293:SF22">
    <property type="entry name" value="BNAC06G06520D PROTEIN"/>
    <property type="match status" value="1"/>
</dbReference>
<dbReference type="PANTHER" id="PTHR31293">
    <property type="entry name" value="RNI-LIKE SUPERFAMILY PROTEIN"/>
    <property type="match status" value="1"/>
</dbReference>
<dbReference type="InterPro" id="IPR053781">
    <property type="entry name" value="F-box_AtFBL13-like"/>
</dbReference>
<sequence length="346" mass="38801">MTDNTGEKEGTIKEEAGLRDLLSWLPEEVLGSILSLLPTKQAASTSVLAKTWRHVCRLVHNLDFNDYDHVLPPEEEECGRKWNLIRESFRKFVDAFQCASPIKKFSLKCHFRKESEMAHVNGWICNAVERGVSLPALKSLFINTIFFTYGDLCNVLLPGCPVLEELSVHMPGMSFDAPNLVSLDYSDYALEEYPQRPDMSGLINGISNVHTLILTPASADVISRCVKHGLSLPVFKNLVGLSFRGDNKRCWNLLPYLIKQSPKLYTLIIHGLDDYTCDGTMHLVKVNVLHVLGCGGTARELEHLMSILGGVMVDDGKILQTHDARWSCIIEVQDRVRFLLLSKSSC</sequence>
<dbReference type="InterPro" id="IPR036047">
    <property type="entry name" value="F-box-like_dom_sf"/>
</dbReference>
<dbReference type="Gramene" id="CDY13324">
    <property type="protein sequence ID" value="CDY13324"/>
    <property type="gene ID" value="GSBRNA2T00071320001"/>
</dbReference>
<feature type="domain" description="F-box" evidence="1">
    <location>
        <begin position="22"/>
        <end position="60"/>
    </location>
</feature>
<evidence type="ECO:0000313" key="2">
    <source>
        <dbReference type="EMBL" id="CDY13324.1"/>
    </source>
</evidence>